<evidence type="ECO:0000256" key="11">
    <source>
        <dbReference type="ARBA" id="ARBA00022692"/>
    </source>
</evidence>
<keyword evidence="8" id="KW-1003">Cell membrane</keyword>
<dbReference type="EC" id="2.7.7.41" evidence="6"/>
<comment type="similarity">
    <text evidence="5">Belongs to the CDS family.</text>
</comment>
<dbReference type="PANTHER" id="PTHR46382">
    <property type="entry name" value="PHOSPHATIDATE CYTIDYLYLTRANSFERASE"/>
    <property type="match status" value="1"/>
</dbReference>
<evidence type="ECO:0000256" key="4">
    <source>
        <dbReference type="ARBA" id="ARBA00005189"/>
    </source>
</evidence>
<evidence type="ECO:0000256" key="7">
    <source>
        <dbReference type="ARBA" id="ARBA00019373"/>
    </source>
</evidence>
<evidence type="ECO:0000256" key="19">
    <source>
        <dbReference type="ARBA" id="ARBA00031825"/>
    </source>
</evidence>
<keyword evidence="12 25" id="KW-0548">Nucleotidyltransferase</keyword>
<dbReference type="AlphaFoldDB" id="A0A511BMC6"/>
<dbReference type="Proteomes" id="UP000321405">
    <property type="component" value="Unassembled WGS sequence"/>
</dbReference>
<feature type="transmembrane region" description="Helical" evidence="24">
    <location>
        <begin position="17"/>
        <end position="38"/>
    </location>
</feature>
<dbReference type="GO" id="GO:0016024">
    <property type="term" value="P:CDP-diacylglycerol biosynthetic process"/>
    <property type="evidence" value="ECO:0007669"/>
    <property type="project" value="TreeGrafter"/>
</dbReference>
<keyword evidence="11 24" id="KW-0812">Transmembrane</keyword>
<dbReference type="PANTHER" id="PTHR46382:SF1">
    <property type="entry name" value="PHOSPHATIDATE CYTIDYLYLTRANSFERASE"/>
    <property type="match status" value="1"/>
</dbReference>
<feature type="transmembrane region" description="Helical" evidence="24">
    <location>
        <begin position="129"/>
        <end position="151"/>
    </location>
</feature>
<evidence type="ECO:0000256" key="18">
    <source>
        <dbReference type="ARBA" id="ARBA00029893"/>
    </source>
</evidence>
<feature type="transmembrane region" description="Helical" evidence="24">
    <location>
        <begin position="172"/>
        <end position="192"/>
    </location>
</feature>
<evidence type="ECO:0000256" key="23">
    <source>
        <dbReference type="ARBA" id="ARBA00033406"/>
    </source>
</evidence>
<reference evidence="25 26" key="1">
    <citation type="submission" date="2019-07" db="EMBL/GenBank/DDBJ databases">
        <title>Whole genome shotgun sequence of Swaminathania salitolerans NBRC 104436.</title>
        <authorList>
            <person name="Hosoyama A."/>
            <person name="Uohara A."/>
            <person name="Ohji S."/>
            <person name="Ichikawa N."/>
        </authorList>
    </citation>
    <scope>NUCLEOTIDE SEQUENCE [LARGE SCALE GENOMIC DNA]</scope>
    <source>
        <strain evidence="25 26">NBRC 104436</strain>
    </source>
</reference>
<evidence type="ECO:0000256" key="8">
    <source>
        <dbReference type="ARBA" id="ARBA00022475"/>
    </source>
</evidence>
<dbReference type="GO" id="GO:0004605">
    <property type="term" value="F:phosphatidate cytidylyltransferase activity"/>
    <property type="evidence" value="ECO:0007669"/>
    <property type="project" value="UniProtKB-EC"/>
</dbReference>
<comment type="pathway">
    <text evidence="4">Lipid metabolism.</text>
</comment>
<gene>
    <name evidence="25" type="ORF">SSA02_05880</name>
</gene>
<evidence type="ECO:0000256" key="2">
    <source>
        <dbReference type="ARBA" id="ARBA00004651"/>
    </source>
</evidence>
<keyword evidence="17" id="KW-1208">Phospholipid metabolism</keyword>
<keyword evidence="9" id="KW-0444">Lipid biosynthesis</keyword>
<keyword evidence="14" id="KW-0443">Lipid metabolism</keyword>
<dbReference type="GO" id="GO:0005886">
    <property type="term" value="C:plasma membrane"/>
    <property type="evidence" value="ECO:0007669"/>
    <property type="project" value="UniProtKB-SubCell"/>
</dbReference>
<evidence type="ECO:0000256" key="24">
    <source>
        <dbReference type="SAM" id="Phobius"/>
    </source>
</evidence>
<evidence type="ECO:0000313" key="25">
    <source>
        <dbReference type="EMBL" id="GEL01425.1"/>
    </source>
</evidence>
<evidence type="ECO:0000256" key="20">
    <source>
        <dbReference type="ARBA" id="ARBA00032253"/>
    </source>
</evidence>
<keyword evidence="10 25" id="KW-0808">Transferase</keyword>
<evidence type="ECO:0000256" key="13">
    <source>
        <dbReference type="ARBA" id="ARBA00022989"/>
    </source>
</evidence>
<evidence type="ECO:0000313" key="26">
    <source>
        <dbReference type="Proteomes" id="UP000321405"/>
    </source>
</evidence>
<feature type="transmembrane region" description="Helical" evidence="24">
    <location>
        <begin position="246"/>
        <end position="266"/>
    </location>
</feature>
<evidence type="ECO:0000256" key="22">
    <source>
        <dbReference type="ARBA" id="ARBA00032743"/>
    </source>
</evidence>
<evidence type="ECO:0000256" key="6">
    <source>
        <dbReference type="ARBA" id="ARBA00012487"/>
    </source>
</evidence>
<evidence type="ECO:0000256" key="14">
    <source>
        <dbReference type="ARBA" id="ARBA00023098"/>
    </source>
</evidence>
<keyword evidence="15 24" id="KW-0472">Membrane</keyword>
<feature type="transmembrane region" description="Helical" evidence="24">
    <location>
        <begin position="92"/>
        <end position="123"/>
    </location>
</feature>
<name>A0A511BMC6_9PROT</name>
<evidence type="ECO:0000256" key="9">
    <source>
        <dbReference type="ARBA" id="ARBA00022516"/>
    </source>
</evidence>
<comment type="pathway">
    <text evidence="3">Phospholipid metabolism; CDP-diacylglycerol biosynthesis; CDP-diacylglycerol from sn-glycerol 3-phosphate: step 3/3.</text>
</comment>
<sequence>MTGAGQDARWSDLRLRLLSAAAIVPVALICIVLGGWLYRTMIFLVSIGLVYEATTMAGFRWRRNEISWRGVLLLLWPVMALVVALKGEWRVALMLTMTAIAFGAVPWACVAVAGFGGLSLLWLRDLPETGIVSVLFIILVVIASDSGAYLCGRVFGGPKLAPRISPGKTRSGALGGLCAAGAAGLAVAWVFGQGGLTGALAWGGILGFSAQCGDLVESAAKRRAGVKDSGRLIPGHGGLLDRFDGLLAAAPLAALVSLAVPGSVFWKAGPADLVTSLFHPLAAFSSFPH</sequence>
<evidence type="ECO:0000256" key="17">
    <source>
        <dbReference type="ARBA" id="ARBA00023264"/>
    </source>
</evidence>
<evidence type="ECO:0000256" key="15">
    <source>
        <dbReference type="ARBA" id="ARBA00023136"/>
    </source>
</evidence>
<evidence type="ECO:0000256" key="1">
    <source>
        <dbReference type="ARBA" id="ARBA00001698"/>
    </source>
</evidence>
<comment type="catalytic activity">
    <reaction evidence="1">
        <text>a 1,2-diacyl-sn-glycero-3-phosphate + CTP + H(+) = a CDP-1,2-diacyl-sn-glycerol + diphosphate</text>
        <dbReference type="Rhea" id="RHEA:16229"/>
        <dbReference type="ChEBI" id="CHEBI:15378"/>
        <dbReference type="ChEBI" id="CHEBI:33019"/>
        <dbReference type="ChEBI" id="CHEBI:37563"/>
        <dbReference type="ChEBI" id="CHEBI:58332"/>
        <dbReference type="ChEBI" id="CHEBI:58608"/>
        <dbReference type="EC" id="2.7.7.41"/>
    </reaction>
</comment>
<evidence type="ECO:0000256" key="5">
    <source>
        <dbReference type="ARBA" id="ARBA00010185"/>
    </source>
</evidence>
<accession>A0A511BMC6</accession>
<dbReference type="RefSeq" id="WP_147092377.1">
    <property type="nucleotide sequence ID" value="NZ_BJVC01000001.1"/>
</dbReference>
<dbReference type="EMBL" id="BJVC01000001">
    <property type="protein sequence ID" value="GEL01425.1"/>
    <property type="molecule type" value="Genomic_DNA"/>
</dbReference>
<comment type="caution">
    <text evidence="25">The sequence shown here is derived from an EMBL/GenBank/DDBJ whole genome shotgun (WGS) entry which is preliminary data.</text>
</comment>
<protein>
    <recommendedName>
        <fullName evidence="7">Phosphatidate cytidylyltransferase</fullName>
        <ecNumber evidence="6">2.7.7.41</ecNumber>
    </recommendedName>
    <alternativeName>
        <fullName evidence="20">CDP-DAG synthase</fullName>
    </alternativeName>
    <alternativeName>
        <fullName evidence="22">CDP-DG synthase</fullName>
    </alternativeName>
    <alternativeName>
        <fullName evidence="18">CDP-diacylglycerol synthase</fullName>
    </alternativeName>
    <alternativeName>
        <fullName evidence="21">CDP-diglyceride pyrophosphorylase</fullName>
    </alternativeName>
    <alternativeName>
        <fullName evidence="23">CDP-diglyceride synthase</fullName>
    </alternativeName>
    <alternativeName>
        <fullName evidence="19">CTP:phosphatidate cytidylyltransferase</fullName>
    </alternativeName>
</protein>
<evidence type="ECO:0000256" key="12">
    <source>
        <dbReference type="ARBA" id="ARBA00022695"/>
    </source>
</evidence>
<keyword evidence="13 24" id="KW-1133">Transmembrane helix</keyword>
<keyword evidence="16" id="KW-0594">Phospholipid biosynthesis</keyword>
<dbReference type="Pfam" id="PF01148">
    <property type="entry name" value="CTP_transf_1"/>
    <property type="match status" value="1"/>
</dbReference>
<organism evidence="25 26">
    <name type="scientific">Swaminathania salitolerans</name>
    <dbReference type="NCBI Taxonomy" id="182838"/>
    <lineage>
        <taxon>Bacteria</taxon>
        <taxon>Pseudomonadati</taxon>
        <taxon>Pseudomonadota</taxon>
        <taxon>Alphaproteobacteria</taxon>
        <taxon>Acetobacterales</taxon>
        <taxon>Acetobacteraceae</taxon>
        <taxon>Swaminathania</taxon>
    </lineage>
</organism>
<evidence type="ECO:0000256" key="16">
    <source>
        <dbReference type="ARBA" id="ARBA00023209"/>
    </source>
</evidence>
<evidence type="ECO:0000256" key="21">
    <source>
        <dbReference type="ARBA" id="ARBA00032396"/>
    </source>
</evidence>
<feature type="transmembrane region" description="Helical" evidence="24">
    <location>
        <begin position="66"/>
        <end position="85"/>
    </location>
</feature>
<proteinExistence type="inferred from homology"/>
<dbReference type="OrthoDB" id="9799199at2"/>
<evidence type="ECO:0000256" key="10">
    <source>
        <dbReference type="ARBA" id="ARBA00022679"/>
    </source>
</evidence>
<comment type="subcellular location">
    <subcellularLocation>
        <location evidence="2">Cell membrane</location>
        <topology evidence="2">Multi-pass membrane protein</topology>
    </subcellularLocation>
</comment>
<keyword evidence="26" id="KW-1185">Reference proteome</keyword>
<evidence type="ECO:0000256" key="3">
    <source>
        <dbReference type="ARBA" id="ARBA00005119"/>
    </source>
</evidence>